<protein>
    <submittedName>
        <fullName evidence="1">Uncharacterized protein</fullName>
    </submittedName>
</protein>
<dbReference type="EMBL" id="LR798460">
    <property type="protein sequence ID" value="CAB5237943.1"/>
    <property type="molecule type" value="Genomic_DNA"/>
</dbReference>
<gene>
    <name evidence="1" type="ORF">UFOVP142_34</name>
</gene>
<sequence>MLAEPMPLDRKPLEISQGLAKTFTRKVFDDRGYPILGFSGRERLEAEIWMGDTGAEVPFSNATASWTKPADGEYQIAIPAMSIPKGIYSIRALLDPNGEPCYDDKREVFRGYLKVHPSPSACSSDPLRSYCSYQDLLDKAPWLETTHVDNDLSGFARQRHRARVWIDSAIARNAPNTNWNASNVIFYGVFPPGFTARNRVMSLLNSDKLVITPQLRDAAAHYTLWLICDALSSTPTTGSYGEIALKHKSRANSIMQSMIATFSEDGETVIYSVDMRMANGRSRF</sequence>
<evidence type="ECO:0000313" key="1">
    <source>
        <dbReference type="EMBL" id="CAB5237943.1"/>
    </source>
</evidence>
<organism evidence="1">
    <name type="scientific">uncultured Caudovirales phage</name>
    <dbReference type="NCBI Taxonomy" id="2100421"/>
    <lineage>
        <taxon>Viruses</taxon>
        <taxon>Duplodnaviria</taxon>
        <taxon>Heunggongvirae</taxon>
        <taxon>Uroviricota</taxon>
        <taxon>Caudoviricetes</taxon>
        <taxon>Peduoviridae</taxon>
        <taxon>Maltschvirus</taxon>
        <taxon>Maltschvirus maltsch</taxon>
    </lineage>
</organism>
<proteinExistence type="predicted"/>
<name>A0A6J7XL70_9CAUD</name>
<reference evidence="1" key="1">
    <citation type="submission" date="2020-05" db="EMBL/GenBank/DDBJ databases">
        <authorList>
            <person name="Chiriac C."/>
            <person name="Salcher M."/>
            <person name="Ghai R."/>
            <person name="Kavagutti S V."/>
        </authorList>
    </citation>
    <scope>NUCLEOTIDE SEQUENCE</scope>
</reference>
<accession>A0A6J7XL70</accession>